<keyword evidence="2" id="KW-1185">Reference proteome</keyword>
<protein>
    <submittedName>
        <fullName evidence="1">Uncharacterized protein</fullName>
    </submittedName>
</protein>
<evidence type="ECO:0000313" key="2">
    <source>
        <dbReference type="Proteomes" id="UP000801492"/>
    </source>
</evidence>
<dbReference type="Proteomes" id="UP000801492">
    <property type="component" value="Unassembled WGS sequence"/>
</dbReference>
<dbReference type="AlphaFoldDB" id="A0A8K0D0P9"/>
<organism evidence="1 2">
    <name type="scientific">Ignelater luminosus</name>
    <name type="common">Cucubano</name>
    <name type="synonym">Pyrophorus luminosus</name>
    <dbReference type="NCBI Taxonomy" id="2038154"/>
    <lineage>
        <taxon>Eukaryota</taxon>
        <taxon>Metazoa</taxon>
        <taxon>Ecdysozoa</taxon>
        <taxon>Arthropoda</taxon>
        <taxon>Hexapoda</taxon>
        <taxon>Insecta</taxon>
        <taxon>Pterygota</taxon>
        <taxon>Neoptera</taxon>
        <taxon>Endopterygota</taxon>
        <taxon>Coleoptera</taxon>
        <taxon>Polyphaga</taxon>
        <taxon>Elateriformia</taxon>
        <taxon>Elateroidea</taxon>
        <taxon>Elateridae</taxon>
        <taxon>Agrypninae</taxon>
        <taxon>Pyrophorini</taxon>
        <taxon>Ignelater</taxon>
    </lineage>
</organism>
<gene>
    <name evidence="1" type="ORF">ILUMI_11841</name>
</gene>
<sequence length="208" mass="23255">MLLKVPTWRLQKLAFTDSSANRCVLLEQPLFIDGDSTVFTHKPLCITCTTLSRFTMKFLIVKFLLAVIVLKIKALPTGEISGSAHVDVGLAGNFNKQINISSIVASKIAAVNIIPERPKGRERAVLEHPTWINQKDSVYDYAQQAVANFFHPKPIIDTIEEHEKYGNTGDKFRPIGNAIVEGYEGFSNFLNAAADFYCLDFFILAFKN</sequence>
<evidence type="ECO:0000313" key="1">
    <source>
        <dbReference type="EMBL" id="KAF2894333.1"/>
    </source>
</evidence>
<proteinExistence type="predicted"/>
<comment type="caution">
    <text evidence="1">The sequence shown here is derived from an EMBL/GenBank/DDBJ whole genome shotgun (WGS) entry which is preliminary data.</text>
</comment>
<name>A0A8K0D0P9_IGNLU</name>
<dbReference type="EMBL" id="VTPC01007124">
    <property type="protein sequence ID" value="KAF2894333.1"/>
    <property type="molecule type" value="Genomic_DNA"/>
</dbReference>
<accession>A0A8K0D0P9</accession>
<reference evidence="1" key="1">
    <citation type="submission" date="2019-08" db="EMBL/GenBank/DDBJ databases">
        <title>The genome of the North American firefly Photinus pyralis.</title>
        <authorList>
            <consortium name="Photinus pyralis genome working group"/>
            <person name="Fallon T.R."/>
            <person name="Sander Lower S.E."/>
            <person name="Weng J.-K."/>
        </authorList>
    </citation>
    <scope>NUCLEOTIDE SEQUENCE</scope>
    <source>
        <strain evidence="1">TRF0915ILg1</strain>
        <tissue evidence="1">Whole body</tissue>
    </source>
</reference>
<dbReference type="OrthoDB" id="6616542at2759"/>